<dbReference type="Proteomes" id="UP001595528">
    <property type="component" value="Unassembled WGS sequence"/>
</dbReference>
<dbReference type="Pfam" id="PF01266">
    <property type="entry name" value="DAO"/>
    <property type="match status" value="1"/>
</dbReference>
<feature type="domain" description="FAD dependent oxidoreductase" evidence="2">
    <location>
        <begin position="36"/>
        <end position="396"/>
    </location>
</feature>
<dbReference type="Gene3D" id="3.30.9.10">
    <property type="entry name" value="D-Amino Acid Oxidase, subunit A, domain 2"/>
    <property type="match status" value="1"/>
</dbReference>
<dbReference type="Gene3D" id="3.50.50.60">
    <property type="entry name" value="FAD/NAD(P)-binding domain"/>
    <property type="match status" value="1"/>
</dbReference>
<dbReference type="InterPro" id="IPR036188">
    <property type="entry name" value="FAD/NAD-bd_sf"/>
</dbReference>
<dbReference type="PANTHER" id="PTHR13847:SF281">
    <property type="entry name" value="FAD DEPENDENT OXIDOREDUCTASE DOMAIN-CONTAINING PROTEIN"/>
    <property type="match status" value="1"/>
</dbReference>
<name>A0ABV7L6E3_9PROT</name>
<evidence type="ECO:0000313" key="4">
    <source>
        <dbReference type="Proteomes" id="UP001595528"/>
    </source>
</evidence>
<organism evidence="3 4">
    <name type="scientific">Marinibaculum pumilum</name>
    <dbReference type="NCBI Taxonomy" id="1766165"/>
    <lineage>
        <taxon>Bacteria</taxon>
        <taxon>Pseudomonadati</taxon>
        <taxon>Pseudomonadota</taxon>
        <taxon>Alphaproteobacteria</taxon>
        <taxon>Rhodospirillales</taxon>
        <taxon>Rhodospirillaceae</taxon>
        <taxon>Marinibaculum</taxon>
    </lineage>
</organism>
<dbReference type="InterPro" id="IPR006076">
    <property type="entry name" value="FAD-dep_OxRdtase"/>
</dbReference>
<dbReference type="GO" id="GO:0016491">
    <property type="term" value="F:oxidoreductase activity"/>
    <property type="evidence" value="ECO:0007669"/>
    <property type="project" value="UniProtKB-KW"/>
</dbReference>
<dbReference type="SUPFAM" id="SSF51905">
    <property type="entry name" value="FAD/NAD(P)-binding domain"/>
    <property type="match status" value="1"/>
</dbReference>
<sequence>MVCDTRFSGAVRAPFWLDTVPETDAAPPLTDDIACDLAIIGGGFTGLWTALKARERSPDATIAVLEAMRCGAAASGRNGGFCAPSISHGVSNALARWPREAEILVRLGRENLDGLQEDLARYGIDCDFEREGKLNLAATPWQAEGLKAMQAAYARFGIGSSYLEGDTLDEKLRSPKYLAGLYEPDYALVNPGKLVAGLREACLGRGIALYEDTPVSSLDGTSSGVRLTTPQAVLSARQAVMATNAAVPLLKRFRMSIIPVFDYTLVTEPLSDEQSAALGWRGRYGIADSGNQFHYCRKTADNRILWGGFDAIYHYGSGRDRAFLHRPESYARLGAHFAEAFPALSEISFTHAWGGIIDTSARTTFFAGTALKGRLAYALGFTGQGVSASRFAALAMLDMLEGRRTERTGLRMLRRRAVPFPPEPLRSLAVRQVQRDLAQEDRTGARSLLLRTLDRLGIGFAS</sequence>
<accession>A0ABV7L6E3</accession>
<evidence type="ECO:0000259" key="2">
    <source>
        <dbReference type="Pfam" id="PF01266"/>
    </source>
</evidence>
<protein>
    <submittedName>
        <fullName evidence="3">NAD(P)/FAD-dependent oxidoreductase</fullName>
        <ecNumber evidence="3">1.-.-.-</ecNumber>
    </submittedName>
</protein>
<keyword evidence="1 3" id="KW-0560">Oxidoreductase</keyword>
<evidence type="ECO:0000256" key="1">
    <source>
        <dbReference type="ARBA" id="ARBA00023002"/>
    </source>
</evidence>
<dbReference type="EC" id="1.-.-.-" evidence="3"/>
<reference evidence="4" key="1">
    <citation type="journal article" date="2019" name="Int. J. Syst. Evol. Microbiol.">
        <title>The Global Catalogue of Microorganisms (GCM) 10K type strain sequencing project: providing services to taxonomists for standard genome sequencing and annotation.</title>
        <authorList>
            <consortium name="The Broad Institute Genomics Platform"/>
            <consortium name="The Broad Institute Genome Sequencing Center for Infectious Disease"/>
            <person name="Wu L."/>
            <person name="Ma J."/>
        </authorList>
    </citation>
    <scope>NUCLEOTIDE SEQUENCE [LARGE SCALE GENOMIC DNA]</scope>
    <source>
        <strain evidence="4">KCTC 42964</strain>
    </source>
</reference>
<dbReference type="RefSeq" id="WP_379905041.1">
    <property type="nucleotide sequence ID" value="NZ_JBHRTR010000036.1"/>
</dbReference>
<evidence type="ECO:0000313" key="3">
    <source>
        <dbReference type="EMBL" id="MFC3230150.1"/>
    </source>
</evidence>
<dbReference type="EMBL" id="JBHRTR010000036">
    <property type="protein sequence ID" value="MFC3230150.1"/>
    <property type="molecule type" value="Genomic_DNA"/>
</dbReference>
<dbReference type="PANTHER" id="PTHR13847">
    <property type="entry name" value="SARCOSINE DEHYDROGENASE-RELATED"/>
    <property type="match status" value="1"/>
</dbReference>
<comment type="caution">
    <text evidence="3">The sequence shown here is derived from an EMBL/GenBank/DDBJ whole genome shotgun (WGS) entry which is preliminary data.</text>
</comment>
<proteinExistence type="predicted"/>
<gene>
    <name evidence="3" type="ORF">ACFOGJ_23070</name>
</gene>
<keyword evidence="4" id="KW-1185">Reference proteome</keyword>